<dbReference type="Gene3D" id="1.20.1440.60">
    <property type="entry name" value="23S rRNA-intervening sequence"/>
    <property type="match status" value="1"/>
</dbReference>
<dbReference type="STRING" id="1798697.A2373_01190"/>
<dbReference type="Pfam" id="PF05635">
    <property type="entry name" value="23S_rRNA_IVP"/>
    <property type="match status" value="1"/>
</dbReference>
<proteinExistence type="predicted"/>
<comment type="caution">
    <text evidence="1">The sequence shown here is derived from an EMBL/GenBank/DDBJ whole genome shotgun (WGS) entry which is preliminary data.</text>
</comment>
<protein>
    <submittedName>
        <fullName evidence="1">Four helix bundle protein</fullName>
    </submittedName>
</protein>
<dbReference type="InterPro" id="IPR036583">
    <property type="entry name" value="23S_rRNA_IVS_sf"/>
</dbReference>
<name>A0A1F6NFX8_9BACT</name>
<reference evidence="1 2" key="1">
    <citation type="journal article" date="2016" name="Nat. Commun.">
        <title>Thousands of microbial genomes shed light on interconnected biogeochemical processes in an aquifer system.</title>
        <authorList>
            <person name="Anantharaman K."/>
            <person name="Brown C.T."/>
            <person name="Hug L.A."/>
            <person name="Sharon I."/>
            <person name="Castelle C.J."/>
            <person name="Probst A.J."/>
            <person name="Thomas B.C."/>
            <person name="Singh A."/>
            <person name="Wilkins M.J."/>
            <person name="Karaoz U."/>
            <person name="Brodie E.L."/>
            <person name="Williams K.H."/>
            <person name="Hubbard S.S."/>
            <person name="Banfield J.F."/>
        </authorList>
    </citation>
    <scope>NUCLEOTIDE SEQUENCE [LARGE SCALE GENOMIC DNA]</scope>
</reference>
<accession>A0A1F6NFX8</accession>
<dbReference type="InterPro" id="IPR012657">
    <property type="entry name" value="23S_rRNA-intervening_sequence"/>
</dbReference>
<dbReference type="PIRSF" id="PIRSF035652">
    <property type="entry name" value="CHP02436"/>
    <property type="match status" value="1"/>
</dbReference>
<gene>
    <name evidence="1" type="ORF">A2373_01190</name>
</gene>
<dbReference type="AlphaFoldDB" id="A0A1F6NFX8"/>
<evidence type="ECO:0000313" key="1">
    <source>
        <dbReference type="EMBL" id="OGH82688.1"/>
    </source>
</evidence>
<evidence type="ECO:0000313" key="2">
    <source>
        <dbReference type="Proteomes" id="UP000176300"/>
    </source>
</evidence>
<dbReference type="Proteomes" id="UP000176300">
    <property type="component" value="Unassembled WGS sequence"/>
</dbReference>
<dbReference type="EMBL" id="MFQS01000033">
    <property type="protein sequence ID" value="OGH82688.1"/>
    <property type="molecule type" value="Genomic_DNA"/>
</dbReference>
<organism evidence="1 2">
    <name type="scientific">Candidatus Magasanikbacteria bacterium RIFOXYB1_FULL_40_15</name>
    <dbReference type="NCBI Taxonomy" id="1798697"/>
    <lineage>
        <taxon>Bacteria</taxon>
        <taxon>Candidatus Magasanikiibacteriota</taxon>
    </lineage>
</organism>
<sequence length="129" mass="14748">MPNDKGKRKYDLEERTAVFGENVIEFCKKIPNNDITKRIIPQLVAAGTAVGSNYCEADCAESSKDFIHKMSIANKEAKEAKHFIRMFSKACPEYVEEGRKLWQEAHELNLIFTTIINKAKKTQQLNILN</sequence>
<dbReference type="SUPFAM" id="SSF158446">
    <property type="entry name" value="IVS-encoded protein-like"/>
    <property type="match status" value="1"/>
</dbReference>
<dbReference type="NCBIfam" id="TIGR02436">
    <property type="entry name" value="four helix bundle protein"/>
    <property type="match status" value="1"/>
</dbReference>